<proteinExistence type="predicted"/>
<accession>A0A545WBM1</accession>
<gene>
    <name evidence="1" type="ORF">IF1G_00087</name>
</gene>
<dbReference type="EMBL" id="SPUK01000001">
    <property type="protein sequence ID" value="TQW00156.1"/>
    <property type="molecule type" value="Genomic_DNA"/>
</dbReference>
<dbReference type="Proteomes" id="UP000315783">
    <property type="component" value="Unassembled WGS sequence"/>
</dbReference>
<name>A0A545WBM1_9HYPO</name>
<reference evidence="1 2" key="1">
    <citation type="journal article" date="2019" name="Appl. Microbiol. Biotechnol.">
        <title>Genome sequence of Isaria javanica and comparative genome analysis insights into family S53 peptidase evolution in fungal entomopathogens.</title>
        <authorList>
            <person name="Lin R."/>
            <person name="Zhang X."/>
            <person name="Xin B."/>
            <person name="Zou M."/>
            <person name="Gao Y."/>
            <person name="Qin F."/>
            <person name="Hu Q."/>
            <person name="Xie B."/>
            <person name="Cheng X."/>
        </authorList>
    </citation>
    <scope>NUCLEOTIDE SEQUENCE [LARGE SCALE GENOMIC DNA]</scope>
    <source>
        <strain evidence="1 2">IJ1G</strain>
    </source>
</reference>
<evidence type="ECO:0000313" key="1">
    <source>
        <dbReference type="EMBL" id="TQW00156.1"/>
    </source>
</evidence>
<keyword evidence="2" id="KW-1185">Reference proteome</keyword>
<comment type="caution">
    <text evidence="1">The sequence shown here is derived from an EMBL/GenBank/DDBJ whole genome shotgun (WGS) entry which is preliminary data.</text>
</comment>
<dbReference type="AlphaFoldDB" id="A0A545WBM1"/>
<organism evidence="1 2">
    <name type="scientific">Cordyceps javanica</name>
    <dbReference type="NCBI Taxonomy" id="43265"/>
    <lineage>
        <taxon>Eukaryota</taxon>
        <taxon>Fungi</taxon>
        <taxon>Dikarya</taxon>
        <taxon>Ascomycota</taxon>
        <taxon>Pezizomycotina</taxon>
        <taxon>Sordariomycetes</taxon>
        <taxon>Hypocreomycetidae</taxon>
        <taxon>Hypocreales</taxon>
        <taxon>Cordycipitaceae</taxon>
        <taxon>Cordyceps</taxon>
    </lineage>
</organism>
<protein>
    <submittedName>
        <fullName evidence="1">Uncharacterized protein</fullName>
    </submittedName>
</protein>
<evidence type="ECO:0000313" key="2">
    <source>
        <dbReference type="Proteomes" id="UP000315783"/>
    </source>
</evidence>
<sequence length="143" mass="16417">MMLHDRSARAEPSEFFLEQKLQLGVWDDISRLALKGLVELSAFPSPRWQSFLHGKLPYHLTCYLFPCPTPTCTRIPPSNDDKIHLLLFTSESTMKQHSGPLRKGPVTCQYFLSDFSFSLCLVFRLQDFLQILCSESLFANNES</sequence>